<proteinExistence type="predicted"/>
<evidence type="ECO:0000313" key="4">
    <source>
        <dbReference type="Proteomes" id="UP000216107"/>
    </source>
</evidence>
<evidence type="ECO:0000313" key="2">
    <source>
        <dbReference type="EMBL" id="KAF7600160.1"/>
    </source>
</evidence>
<feature type="chain" id="PRO_5012334565" evidence="1">
    <location>
        <begin position="19"/>
        <end position="135"/>
    </location>
</feature>
<reference evidence="3 4" key="2">
    <citation type="submission" date="2017-07" db="EMBL/GenBank/DDBJ databases">
        <title>Candidatus Dactylopiibacterium carminicum, a nitrogen-fixing symbiont of the cochineal insect Dactylopius coccus and Dactylopius opuntiae (Hemiptera: Coccoidea: Dactylopiidae).</title>
        <authorList>
            <person name="Vera A."/>
        </authorList>
    </citation>
    <scope>NUCLEOTIDE SEQUENCE [LARGE SCALE GENOMIC DNA]</scope>
    <source>
        <strain evidence="3 4">NFDCM</strain>
    </source>
</reference>
<evidence type="ECO:0000256" key="1">
    <source>
        <dbReference type="SAM" id="SignalP"/>
    </source>
</evidence>
<organism evidence="3 4">
    <name type="scientific">Candidatus Dactylopiibacterium carminicum</name>
    <dbReference type="NCBI Taxonomy" id="857335"/>
    <lineage>
        <taxon>Bacteria</taxon>
        <taxon>Pseudomonadati</taxon>
        <taxon>Pseudomonadota</taxon>
        <taxon>Betaproteobacteria</taxon>
        <taxon>Rhodocyclales</taxon>
        <taxon>Rhodocyclaceae</taxon>
        <taxon>Candidatus Dactylopiibacterium</taxon>
    </lineage>
</organism>
<sequence>MKALLILMTALLSVPALAKQPSYKEASALYDQIKQPFYDTSLFYKKPFQERAAYVKAAMVLRDRVEKMFGASSQCYSAANMRSEYIGHLHDFANRLEGRISTQLDWAAVTNPMHMAFSYGESAAAWSCWQPDSFP</sequence>
<feature type="signal peptide" evidence="1">
    <location>
        <begin position="1"/>
        <end position="18"/>
    </location>
</feature>
<evidence type="ECO:0000313" key="3">
    <source>
        <dbReference type="EMBL" id="PAS94820.1"/>
    </source>
</evidence>
<name>A0A272EYX3_9RHOO</name>
<dbReference type="AlphaFoldDB" id="A0A272EYX3"/>
<evidence type="ECO:0000313" key="5">
    <source>
        <dbReference type="Proteomes" id="UP000623509"/>
    </source>
</evidence>
<protein>
    <submittedName>
        <fullName evidence="3">Uncharacterized protein</fullName>
    </submittedName>
</protein>
<dbReference type="RefSeq" id="WP_095523560.1">
    <property type="nucleotide sequence ID" value="NZ_MDUX01000008.1"/>
</dbReference>
<dbReference type="Proteomes" id="UP000623509">
    <property type="component" value="Unassembled WGS sequence"/>
</dbReference>
<keyword evidence="5" id="KW-1185">Reference proteome</keyword>
<reference evidence="2 5" key="1">
    <citation type="submission" date="2016-08" db="EMBL/GenBank/DDBJ databases">
        <title>Candidatus Dactylopiibacterium carminicum genome sequence.</title>
        <authorList>
            <person name="Ramirez-Puebla S.T."/>
            <person name="Ormeno-Orrillo E."/>
            <person name="Vera-Ponce De Leon A."/>
            <person name="Luis L."/>
            <person name="Sanchez-Flores A."/>
            <person name="Monica R."/>
            <person name="Martinez-Romero E."/>
        </authorList>
    </citation>
    <scope>NUCLEOTIDE SEQUENCE [LARGE SCALE GENOMIC DNA]</scope>
    <source>
        <strain evidence="2">END1</strain>
    </source>
</reference>
<accession>A0A272EYX3</accession>
<keyword evidence="1" id="KW-0732">Signal</keyword>
<dbReference type="EMBL" id="MDUX01000008">
    <property type="protein sequence ID" value="KAF7600160.1"/>
    <property type="molecule type" value="Genomic_DNA"/>
</dbReference>
<comment type="caution">
    <text evidence="3">The sequence shown here is derived from an EMBL/GenBank/DDBJ whole genome shotgun (WGS) entry which is preliminary data.</text>
</comment>
<dbReference type="EMBL" id="NMRN01000004">
    <property type="protein sequence ID" value="PAS94820.1"/>
    <property type="molecule type" value="Genomic_DNA"/>
</dbReference>
<dbReference type="Proteomes" id="UP000216107">
    <property type="component" value="Unassembled WGS sequence"/>
</dbReference>
<gene>
    <name evidence="2" type="ORF">BGI27_03635</name>
    <name evidence="3" type="ORF">CGU29_02665</name>
</gene>